<name>A0A3S2TUR0_9BACI</name>
<dbReference type="InterPro" id="IPR009078">
    <property type="entry name" value="Ferritin-like_SF"/>
</dbReference>
<dbReference type="Pfam" id="PF09537">
    <property type="entry name" value="DUF2383"/>
    <property type="match status" value="1"/>
</dbReference>
<dbReference type="Proteomes" id="UP000288024">
    <property type="component" value="Unassembled WGS sequence"/>
</dbReference>
<gene>
    <name evidence="2" type="ORF">EM808_23480</name>
</gene>
<dbReference type="CDD" id="cd00657">
    <property type="entry name" value="Ferritin_like"/>
    <property type="match status" value="1"/>
</dbReference>
<dbReference type="EMBL" id="RZTZ01000014">
    <property type="protein sequence ID" value="RVT58011.1"/>
    <property type="molecule type" value="Genomic_DNA"/>
</dbReference>
<dbReference type="AlphaFoldDB" id="A0A3S2TUR0"/>
<protein>
    <submittedName>
        <fullName evidence="2">DUF2383 domain-containing protein</fullName>
    </submittedName>
</protein>
<evidence type="ECO:0000259" key="1">
    <source>
        <dbReference type="Pfam" id="PF09537"/>
    </source>
</evidence>
<keyword evidence="3" id="KW-1185">Reference proteome</keyword>
<dbReference type="Gene3D" id="1.20.1260.10">
    <property type="match status" value="1"/>
</dbReference>
<sequence>MDVKKVNTDQSVKTLNKFLQGQFMGIHSYEHFIQNLEDMSLKQSFTDILTDHTKNAQLISERISKLGGESVDSEGLIGKTESFIGNIIDPDKGDEVIIKHAIKGENLYGIKMSEQLVRDKLDDESMNLVHQVLNNDREHVDFLKSLIH</sequence>
<dbReference type="InterPro" id="IPR012347">
    <property type="entry name" value="Ferritin-like"/>
</dbReference>
<dbReference type="SUPFAM" id="SSF47240">
    <property type="entry name" value="Ferritin-like"/>
    <property type="match status" value="1"/>
</dbReference>
<comment type="caution">
    <text evidence="2">The sequence shown here is derived from an EMBL/GenBank/DDBJ whole genome shotgun (WGS) entry which is preliminary data.</text>
</comment>
<dbReference type="InterPro" id="IPR019052">
    <property type="entry name" value="DUF2383"/>
</dbReference>
<feature type="domain" description="DUF2383" evidence="1">
    <location>
        <begin position="12"/>
        <end position="107"/>
    </location>
</feature>
<organism evidence="2 3">
    <name type="scientific">Niallia taxi</name>
    <dbReference type="NCBI Taxonomy" id="2499688"/>
    <lineage>
        <taxon>Bacteria</taxon>
        <taxon>Bacillati</taxon>
        <taxon>Bacillota</taxon>
        <taxon>Bacilli</taxon>
        <taxon>Bacillales</taxon>
        <taxon>Bacillaceae</taxon>
        <taxon>Niallia</taxon>
    </lineage>
</organism>
<reference evidence="2 3" key="1">
    <citation type="submission" date="2019-01" db="EMBL/GenBank/DDBJ databases">
        <title>Bacillus sp. M5HDSG1-1, whole genome shotgun sequence.</title>
        <authorList>
            <person name="Tuo L."/>
        </authorList>
    </citation>
    <scope>NUCLEOTIDE SEQUENCE [LARGE SCALE GENOMIC DNA]</scope>
    <source>
        <strain evidence="2 3">M5HDSG1-1</strain>
    </source>
</reference>
<proteinExistence type="predicted"/>
<evidence type="ECO:0000313" key="3">
    <source>
        <dbReference type="Proteomes" id="UP000288024"/>
    </source>
</evidence>
<accession>A0A3S2TUR0</accession>
<evidence type="ECO:0000313" key="2">
    <source>
        <dbReference type="EMBL" id="RVT58011.1"/>
    </source>
</evidence>